<keyword evidence="9 12" id="KW-0066">ATP synthesis</keyword>
<keyword evidence="16" id="KW-1185">Reference proteome</keyword>
<dbReference type="CDD" id="cd06503">
    <property type="entry name" value="ATP-synt_Fo_b"/>
    <property type="match status" value="1"/>
</dbReference>
<sequence>MNFFSATSLPSMVMTLIAFLVLYFLLSKYAFGPLFKVMEQRETRTKQRLESAEQLREEMRRLEAERNAVLQSAVQDANNAVQRTIRESLAKAEQVIKEARDESDRHVAEALAELELEKRKAMEAIQGETQDLSKQIVQKLIPDRIH</sequence>
<evidence type="ECO:0000256" key="6">
    <source>
        <dbReference type="ARBA" id="ARBA00022989"/>
    </source>
</evidence>
<evidence type="ECO:0000256" key="8">
    <source>
        <dbReference type="ARBA" id="ARBA00023136"/>
    </source>
</evidence>
<accession>A0ABQ4LTY4</accession>
<feature type="transmembrane region" description="Helical" evidence="12">
    <location>
        <begin position="12"/>
        <end position="31"/>
    </location>
</feature>
<keyword evidence="7 12" id="KW-0406">Ion transport</keyword>
<evidence type="ECO:0000313" key="15">
    <source>
        <dbReference type="EMBL" id="GIO66732.1"/>
    </source>
</evidence>
<dbReference type="EMBL" id="BORW01000005">
    <property type="protein sequence ID" value="GIO66732.1"/>
    <property type="molecule type" value="Genomic_DNA"/>
</dbReference>
<dbReference type="NCBIfam" id="TIGR01144">
    <property type="entry name" value="ATP_synt_b"/>
    <property type="match status" value="1"/>
</dbReference>
<dbReference type="HAMAP" id="MF_01398">
    <property type="entry name" value="ATP_synth_b_bprime"/>
    <property type="match status" value="1"/>
</dbReference>
<evidence type="ECO:0000256" key="12">
    <source>
        <dbReference type="HAMAP-Rule" id="MF_01398"/>
    </source>
</evidence>
<dbReference type="InterPro" id="IPR005864">
    <property type="entry name" value="ATP_synth_F0_bsu_bac"/>
</dbReference>
<keyword evidence="3 12" id="KW-0138">CF(0)</keyword>
<keyword evidence="14" id="KW-0175">Coiled coil</keyword>
<evidence type="ECO:0000256" key="10">
    <source>
        <dbReference type="ARBA" id="ARBA00025198"/>
    </source>
</evidence>
<comment type="caution">
    <text evidence="15">The sequence shown here is derived from an EMBL/GenBank/DDBJ whole genome shotgun (WGS) entry which is preliminary data.</text>
</comment>
<evidence type="ECO:0000256" key="13">
    <source>
        <dbReference type="RuleBase" id="RU003848"/>
    </source>
</evidence>
<proteinExistence type="inferred from homology"/>
<keyword evidence="4 12" id="KW-0812">Transmembrane</keyword>
<evidence type="ECO:0000256" key="14">
    <source>
        <dbReference type="SAM" id="Coils"/>
    </source>
</evidence>
<reference evidence="15 16" key="1">
    <citation type="submission" date="2021-03" db="EMBL/GenBank/DDBJ databases">
        <title>Antimicrobial resistance genes in bacteria isolated from Japanese honey, and their potential for conferring macrolide and lincosamide resistance in the American foulbrood pathogen Paenibacillus larvae.</title>
        <authorList>
            <person name="Okamoto M."/>
            <person name="Kumagai M."/>
            <person name="Kanamori H."/>
            <person name="Takamatsu D."/>
        </authorList>
    </citation>
    <scope>NUCLEOTIDE SEQUENCE [LARGE SCALE GENOMIC DNA]</scope>
    <source>
        <strain evidence="15 16">J21TS3</strain>
    </source>
</reference>
<protein>
    <recommendedName>
        <fullName evidence="12">ATP synthase subunit b</fullName>
    </recommendedName>
    <alternativeName>
        <fullName evidence="12">ATP synthase F(0) sector subunit b</fullName>
    </alternativeName>
    <alternativeName>
        <fullName evidence="12">ATPase subunit I</fullName>
    </alternativeName>
    <alternativeName>
        <fullName evidence="12">F-type ATPase subunit b</fullName>
        <shortName evidence="12">F-ATPase subunit b</shortName>
    </alternativeName>
</protein>
<evidence type="ECO:0000256" key="11">
    <source>
        <dbReference type="ARBA" id="ARBA00037847"/>
    </source>
</evidence>
<comment type="function">
    <text evidence="12">Component of the F(0) channel, it forms part of the peripheral stalk, linking F(1) to F(0).</text>
</comment>
<evidence type="ECO:0000256" key="5">
    <source>
        <dbReference type="ARBA" id="ARBA00022781"/>
    </source>
</evidence>
<comment type="similarity">
    <text evidence="1 12 13">Belongs to the ATPase B chain family.</text>
</comment>
<dbReference type="InterPro" id="IPR050059">
    <property type="entry name" value="ATP_synthase_B_chain"/>
</dbReference>
<comment type="subcellular location">
    <subcellularLocation>
        <location evidence="12">Cell membrane</location>
        <topology evidence="12">Single-pass membrane protein</topology>
    </subcellularLocation>
    <subcellularLocation>
        <location evidence="11">Endomembrane system</location>
        <topology evidence="11">Single-pass membrane protein</topology>
    </subcellularLocation>
</comment>
<dbReference type="RefSeq" id="WP_212948811.1">
    <property type="nucleotide sequence ID" value="NZ_BORW01000005.1"/>
</dbReference>
<comment type="function">
    <text evidence="10 12">F(1)F(0) ATP synthase produces ATP from ADP in the presence of a proton or sodium gradient. F-type ATPases consist of two structural domains, F(1) containing the extramembraneous catalytic core and F(0) containing the membrane proton channel, linked together by a central stalk and a peripheral stalk. During catalysis, ATP synthesis in the catalytic domain of F(1) is coupled via a rotary mechanism of the central stalk subunits to proton translocation.</text>
</comment>
<evidence type="ECO:0000256" key="9">
    <source>
        <dbReference type="ARBA" id="ARBA00023310"/>
    </source>
</evidence>
<evidence type="ECO:0000256" key="2">
    <source>
        <dbReference type="ARBA" id="ARBA00022448"/>
    </source>
</evidence>
<evidence type="ECO:0000313" key="16">
    <source>
        <dbReference type="Proteomes" id="UP000680638"/>
    </source>
</evidence>
<keyword evidence="12" id="KW-1003">Cell membrane</keyword>
<keyword evidence="5 12" id="KW-0375">Hydrogen ion transport</keyword>
<dbReference type="Pfam" id="PF00430">
    <property type="entry name" value="ATP-synt_B"/>
    <property type="match status" value="1"/>
</dbReference>
<organism evidence="15 16">
    <name type="scientific">Paenibacillus cookii</name>
    <dbReference type="NCBI Taxonomy" id="157839"/>
    <lineage>
        <taxon>Bacteria</taxon>
        <taxon>Bacillati</taxon>
        <taxon>Bacillota</taxon>
        <taxon>Bacilli</taxon>
        <taxon>Bacillales</taxon>
        <taxon>Paenibacillaceae</taxon>
        <taxon>Paenibacillus</taxon>
    </lineage>
</organism>
<dbReference type="PANTHER" id="PTHR33445:SF2">
    <property type="entry name" value="ATP SYNTHASE SUBUNIT B', CHLOROPLASTIC"/>
    <property type="match status" value="1"/>
</dbReference>
<keyword evidence="2 12" id="KW-0813">Transport</keyword>
<comment type="subunit">
    <text evidence="12">F-type ATPases have 2 components, F(1) - the catalytic core - and F(0) - the membrane proton channel. F(1) has five subunits: alpha(3), beta(3), gamma(1), delta(1), epsilon(1). F(0) has three main subunits: a(1), b(2) and c(10-14). The alpha and beta chains form an alternating ring which encloses part of the gamma chain. F(1) is attached to F(0) by a central stalk formed by the gamma and epsilon chains, while a peripheral stalk is formed by the delta and b chains.</text>
</comment>
<dbReference type="InterPro" id="IPR002146">
    <property type="entry name" value="ATP_synth_b/b'su_bac/chlpt"/>
</dbReference>
<feature type="coiled-coil region" evidence="14">
    <location>
        <begin position="42"/>
        <end position="131"/>
    </location>
</feature>
<evidence type="ECO:0000256" key="3">
    <source>
        <dbReference type="ARBA" id="ARBA00022547"/>
    </source>
</evidence>
<keyword evidence="6 12" id="KW-1133">Transmembrane helix</keyword>
<evidence type="ECO:0000256" key="4">
    <source>
        <dbReference type="ARBA" id="ARBA00022692"/>
    </source>
</evidence>
<evidence type="ECO:0000256" key="1">
    <source>
        <dbReference type="ARBA" id="ARBA00005513"/>
    </source>
</evidence>
<evidence type="ECO:0000256" key="7">
    <source>
        <dbReference type="ARBA" id="ARBA00023065"/>
    </source>
</evidence>
<dbReference type="Proteomes" id="UP000680638">
    <property type="component" value="Unassembled WGS sequence"/>
</dbReference>
<keyword evidence="8 12" id="KW-0472">Membrane</keyword>
<name>A0ABQ4LTY4_9BACL</name>
<dbReference type="PANTHER" id="PTHR33445">
    <property type="entry name" value="ATP SYNTHASE SUBUNIT B', CHLOROPLASTIC"/>
    <property type="match status" value="1"/>
</dbReference>
<gene>
    <name evidence="12" type="primary">atpF</name>
    <name evidence="15" type="ORF">J21TS3_15530</name>
</gene>